<proteinExistence type="inferred from homology"/>
<evidence type="ECO:0000256" key="1">
    <source>
        <dbReference type="ARBA" id="ARBA00010716"/>
    </source>
</evidence>
<dbReference type="Pfam" id="PF01979">
    <property type="entry name" value="Amidohydro_1"/>
    <property type="match status" value="1"/>
</dbReference>
<protein>
    <recommendedName>
        <fullName evidence="3 7">N-acetylglucosamine-6-phosphate deacetylase</fullName>
        <ecNumber evidence="2 7">3.5.1.25</ecNumber>
    </recommendedName>
</protein>
<comment type="cofactor">
    <cofactor evidence="9">
        <name>a divalent metal cation</name>
        <dbReference type="ChEBI" id="CHEBI:60240"/>
    </cofactor>
    <text evidence="9">Binds 1 divalent metal cation per subunit.</text>
</comment>
<dbReference type="PIRSF" id="PIRSF038994">
    <property type="entry name" value="NagA"/>
    <property type="match status" value="1"/>
</dbReference>
<name>A0A5N6KSE3_9ROSI</name>
<evidence type="ECO:0000313" key="11">
    <source>
        <dbReference type="EMBL" id="KAB8338831.1"/>
    </source>
</evidence>
<dbReference type="GO" id="GO:0046872">
    <property type="term" value="F:metal ion binding"/>
    <property type="evidence" value="ECO:0007669"/>
    <property type="project" value="UniProtKB-KW"/>
</dbReference>
<evidence type="ECO:0000256" key="8">
    <source>
        <dbReference type="PIRSR" id="PIRSR038994-1"/>
    </source>
</evidence>
<dbReference type="GO" id="GO:0006046">
    <property type="term" value="P:N-acetylglucosamine catabolic process"/>
    <property type="evidence" value="ECO:0007669"/>
    <property type="project" value="TreeGrafter"/>
</dbReference>
<dbReference type="EMBL" id="VIBQ01000010">
    <property type="protein sequence ID" value="KAB8338831.1"/>
    <property type="molecule type" value="Genomic_DNA"/>
</dbReference>
<evidence type="ECO:0000256" key="5">
    <source>
        <dbReference type="ARBA" id="ARBA00023277"/>
    </source>
</evidence>
<keyword evidence="12" id="KW-1185">Reference proteome</keyword>
<keyword evidence="9" id="KW-0479">Metal-binding</keyword>
<comment type="catalytic activity">
    <reaction evidence="6 7">
        <text>N-acetyl-D-glucosamine 6-phosphate + H2O = D-glucosamine 6-phosphate + acetate</text>
        <dbReference type="Rhea" id="RHEA:22936"/>
        <dbReference type="ChEBI" id="CHEBI:15377"/>
        <dbReference type="ChEBI" id="CHEBI:30089"/>
        <dbReference type="ChEBI" id="CHEBI:57513"/>
        <dbReference type="ChEBI" id="CHEBI:58725"/>
        <dbReference type="EC" id="3.5.1.25"/>
    </reaction>
</comment>
<evidence type="ECO:0000259" key="10">
    <source>
        <dbReference type="Pfam" id="PF01979"/>
    </source>
</evidence>
<feature type="active site" description="Proton donor/acceptor" evidence="8">
    <location>
        <position position="288"/>
    </location>
</feature>
<feature type="domain" description="Amidohydrolase-related" evidence="10">
    <location>
        <begin position="50"/>
        <end position="396"/>
    </location>
</feature>
<evidence type="ECO:0000256" key="4">
    <source>
        <dbReference type="ARBA" id="ARBA00022801"/>
    </source>
</evidence>
<feature type="binding site" evidence="9">
    <location>
        <position position="137"/>
    </location>
    <ligand>
        <name>Zn(2+)</name>
        <dbReference type="ChEBI" id="CHEBI:29105"/>
    </ligand>
</feature>
<dbReference type="AlphaFoldDB" id="A0A5N6KSE3"/>
<dbReference type="GO" id="GO:0008448">
    <property type="term" value="F:N-acetylglucosamine-6-phosphate deacetylase activity"/>
    <property type="evidence" value="ECO:0007669"/>
    <property type="project" value="UniProtKB-UniRule"/>
</dbReference>
<dbReference type="InterPro" id="IPR032466">
    <property type="entry name" value="Metal_Hydrolase"/>
</dbReference>
<comment type="similarity">
    <text evidence="1 7">Belongs to the metallo-dependent hydrolases superfamily. NagA family.</text>
</comment>
<reference evidence="11 12" key="1">
    <citation type="submission" date="2019-06" db="EMBL/GenBank/DDBJ databases">
        <title>A chromosomal-level reference genome of Carpinus fangiana (Coryloideae, Betulaceae).</title>
        <authorList>
            <person name="Yang X."/>
            <person name="Wang Z."/>
            <person name="Zhang L."/>
            <person name="Hao G."/>
            <person name="Liu J."/>
            <person name="Yang Y."/>
        </authorList>
    </citation>
    <scope>NUCLEOTIDE SEQUENCE [LARGE SCALE GENOMIC DNA]</scope>
    <source>
        <strain evidence="11">Cfa_2016G</strain>
        <tissue evidence="11">Leaf</tissue>
    </source>
</reference>
<keyword evidence="5 7" id="KW-0119">Carbohydrate metabolism</keyword>
<dbReference type="SUPFAM" id="SSF51338">
    <property type="entry name" value="Composite domain of metallo-dependent hydrolases"/>
    <property type="match status" value="1"/>
</dbReference>
<evidence type="ECO:0000256" key="7">
    <source>
        <dbReference type="PIRNR" id="PIRNR038994"/>
    </source>
</evidence>
<dbReference type="SUPFAM" id="SSF51556">
    <property type="entry name" value="Metallo-dependent hydrolases"/>
    <property type="match status" value="1"/>
</dbReference>
<dbReference type="InterPro" id="IPR011059">
    <property type="entry name" value="Metal-dep_hydrolase_composite"/>
</dbReference>
<feature type="binding site" evidence="9">
    <location>
        <position position="204"/>
    </location>
    <ligand>
        <name>Zn(2+)</name>
        <dbReference type="ChEBI" id="CHEBI:29105"/>
    </ligand>
</feature>
<dbReference type="Gene3D" id="2.30.40.10">
    <property type="entry name" value="Urease, subunit C, domain 1"/>
    <property type="match status" value="1"/>
</dbReference>
<dbReference type="InterPro" id="IPR003764">
    <property type="entry name" value="GlcNAc_6-P_deAcase"/>
</dbReference>
<dbReference type="Gene3D" id="3.20.20.140">
    <property type="entry name" value="Metal-dependent hydrolases"/>
    <property type="match status" value="1"/>
</dbReference>
<accession>A0A5N6KSE3</accession>
<comment type="caution">
    <text evidence="11">The sequence shown here is derived from an EMBL/GenBank/DDBJ whole genome shotgun (WGS) entry which is preliminary data.</text>
</comment>
<dbReference type="Proteomes" id="UP000327013">
    <property type="component" value="Unassembled WGS sequence"/>
</dbReference>
<evidence type="ECO:0000256" key="9">
    <source>
        <dbReference type="PIRSR" id="PIRSR038994-3"/>
    </source>
</evidence>
<keyword evidence="4 7" id="KW-0378">Hydrolase</keyword>
<dbReference type="PANTHER" id="PTHR11113:SF4">
    <property type="entry name" value="N-ACETYLGLUCOSAMINE-6-PHOSPHATE DEACETYLASE"/>
    <property type="match status" value="1"/>
</dbReference>
<evidence type="ECO:0000256" key="2">
    <source>
        <dbReference type="ARBA" id="ARBA00011899"/>
    </source>
</evidence>
<dbReference type="OrthoDB" id="10264777at2759"/>
<dbReference type="InterPro" id="IPR006680">
    <property type="entry name" value="Amidohydro-rel"/>
</dbReference>
<gene>
    <name evidence="11" type="ORF">FH972_021775</name>
</gene>
<evidence type="ECO:0000313" key="12">
    <source>
        <dbReference type="Proteomes" id="UP000327013"/>
    </source>
</evidence>
<dbReference type="EC" id="3.5.1.25" evidence="2 7"/>
<dbReference type="PANTHER" id="PTHR11113">
    <property type="entry name" value="N-ACETYLGLUCOSAMINE-6-PHOSPHATE DEACETYLASE"/>
    <property type="match status" value="1"/>
</dbReference>
<evidence type="ECO:0000256" key="6">
    <source>
        <dbReference type="ARBA" id="ARBA00047647"/>
    </source>
</evidence>
<evidence type="ECO:0000256" key="3">
    <source>
        <dbReference type="ARBA" id="ARBA00018029"/>
    </source>
</evidence>
<sequence>MTTLTTFSNCRVCKDGELVDESFVVNSETGLLLKRGTYTGGEIIDLGEAIVAPGFIEIQTNGMLGFHFSNFNNADQYRNDLSKVQRYLPSTGVTSFYPTLSTVPGELYSKILPHLAERDTTPSTSSDGASILGAHVEGPFLQPTRHGAHDPAQFKTPVAPVSAASVYGEGLDAVKLATLAPELPGADSLITDLRRANVRVALGHSSATYDQGIHALRLGATGLTHVFNCMNPLHHRAPGLAGLMTVPDGVNSLNAPFFGFIADGVHLHSAAATMAFRANPQRAILVTDSTELAGVPDGTYSGNPWLPKSQTKIGIRVVIEGTDTLIGSCSTMDECVKNLVNWSGCSLANAVRCATQNPADFMGLSDRGRIEEGLRADFTVLSDSGEILQTWIAGHKVWEKEQ</sequence>
<feature type="binding site" evidence="9">
    <location>
        <position position="225"/>
    </location>
    <ligand>
        <name>Zn(2+)</name>
        <dbReference type="ChEBI" id="CHEBI:29105"/>
    </ligand>
</feature>
<organism evidence="11 12">
    <name type="scientific">Carpinus fangiana</name>
    <dbReference type="NCBI Taxonomy" id="176857"/>
    <lineage>
        <taxon>Eukaryota</taxon>
        <taxon>Viridiplantae</taxon>
        <taxon>Streptophyta</taxon>
        <taxon>Embryophyta</taxon>
        <taxon>Tracheophyta</taxon>
        <taxon>Spermatophyta</taxon>
        <taxon>Magnoliopsida</taxon>
        <taxon>eudicotyledons</taxon>
        <taxon>Gunneridae</taxon>
        <taxon>Pentapetalae</taxon>
        <taxon>rosids</taxon>
        <taxon>fabids</taxon>
        <taxon>Fagales</taxon>
        <taxon>Betulaceae</taxon>
        <taxon>Carpinus</taxon>
    </lineage>
</organism>